<proteinExistence type="predicted"/>
<dbReference type="PANTHER" id="PTHR11008:SF13">
    <property type="entry name" value="FI04421P"/>
    <property type="match status" value="1"/>
</dbReference>
<keyword evidence="1" id="KW-0732">Signal</keyword>
<keyword evidence="3" id="KW-1185">Reference proteome</keyword>
<name>A0A7R8YNI2_HERIL</name>
<reference evidence="2 3" key="1">
    <citation type="submission" date="2020-11" db="EMBL/GenBank/DDBJ databases">
        <authorList>
            <person name="Wallbank WR R."/>
            <person name="Pardo Diaz C."/>
            <person name="Kozak K."/>
            <person name="Martin S."/>
            <person name="Jiggins C."/>
            <person name="Moest M."/>
            <person name="Warren A I."/>
            <person name="Generalovic N T."/>
            <person name="Byers J.R.P. K."/>
            <person name="Montejo-Kovacevich G."/>
            <person name="Yen C E."/>
        </authorList>
    </citation>
    <scope>NUCLEOTIDE SEQUENCE [LARGE SCALE GENOMIC DNA]</scope>
</reference>
<dbReference type="PANTHER" id="PTHR11008">
    <property type="entry name" value="PROTEIN TAKEOUT-LIKE PROTEIN"/>
    <property type="match status" value="1"/>
</dbReference>
<sequence>MEPSSARFLALLILFCGAIVKTVESFEKDDVIKHNTKVGEKRISAQILALIDHYKQEDPVGIPGAPIPDPMPVPDISKSLGLATFNMRNVLAHGLSKFRIKNLNIDIKELKAFVGIQLDNMNMVGDYTLSSLFSRTQGPFKVMLKNVMVKGNASLAVQRDGMIKTDDIQIDITFSDMAMDFQNLGILGSVFQGFINSAPTLVFDSMKPFMLAEAYKQIRTEIDSNIANATGEFRFPNSISPLDMAIAEGRKKVRSMGYEPYMIRDYNHTMGLFSMQMTNTYLTGASSFYRVGNMTVVMANNTISMRFQVGTQKLAGATQWEVGMGNGMVTRAGHAEFTVQHIKATIEVSQALDLRKRPQIKDLQFDLGNIQIRCDGAGTLDYILEFGVNVLPNLLRYQIMDGLENPIKVRIQEKMNAIDVEMAIRQYLPQFEKMGLDADFNFKL</sequence>
<evidence type="ECO:0000256" key="1">
    <source>
        <dbReference type="SAM" id="SignalP"/>
    </source>
</evidence>
<feature type="signal peptide" evidence="1">
    <location>
        <begin position="1"/>
        <end position="25"/>
    </location>
</feature>
<gene>
    <name evidence="2" type="ORF">HERILL_LOCUS1756</name>
</gene>
<dbReference type="FunCoup" id="A0A7R8YNI2">
    <property type="interactions" value="1"/>
</dbReference>
<dbReference type="Pfam" id="PF06585">
    <property type="entry name" value="JHBP"/>
    <property type="match status" value="1"/>
</dbReference>
<dbReference type="OMA" id="VPDMKHS"/>
<evidence type="ECO:0008006" key="4">
    <source>
        <dbReference type="Google" id="ProtNLM"/>
    </source>
</evidence>
<dbReference type="InterPro" id="IPR038602">
    <property type="entry name" value="Mite_allergen_7_sf"/>
</dbReference>
<dbReference type="Proteomes" id="UP000594454">
    <property type="component" value="Chromosome 1"/>
</dbReference>
<dbReference type="EMBL" id="LR899009">
    <property type="protein sequence ID" value="CAD7078495.1"/>
    <property type="molecule type" value="Genomic_DNA"/>
</dbReference>
<dbReference type="SMART" id="SM00700">
    <property type="entry name" value="JHBP"/>
    <property type="match status" value="1"/>
</dbReference>
<feature type="chain" id="PRO_5030906924" description="Hemolymph juvenile hormone binding protein" evidence="1">
    <location>
        <begin position="26"/>
        <end position="444"/>
    </location>
</feature>
<dbReference type="InParanoid" id="A0A7R8YNI2"/>
<dbReference type="AlphaFoldDB" id="A0A7R8YNI2"/>
<dbReference type="Gene3D" id="3.15.10.50">
    <property type="match status" value="1"/>
</dbReference>
<dbReference type="OrthoDB" id="6412801at2759"/>
<evidence type="ECO:0000313" key="3">
    <source>
        <dbReference type="Proteomes" id="UP000594454"/>
    </source>
</evidence>
<dbReference type="InterPro" id="IPR038606">
    <property type="entry name" value="To_sf"/>
</dbReference>
<dbReference type="InterPro" id="IPR010562">
    <property type="entry name" value="Haemolymph_juvenile_hormone-bd"/>
</dbReference>
<evidence type="ECO:0000313" key="2">
    <source>
        <dbReference type="EMBL" id="CAD7078495.1"/>
    </source>
</evidence>
<organism evidence="2 3">
    <name type="scientific">Hermetia illucens</name>
    <name type="common">Black soldier fly</name>
    <dbReference type="NCBI Taxonomy" id="343691"/>
    <lineage>
        <taxon>Eukaryota</taxon>
        <taxon>Metazoa</taxon>
        <taxon>Ecdysozoa</taxon>
        <taxon>Arthropoda</taxon>
        <taxon>Hexapoda</taxon>
        <taxon>Insecta</taxon>
        <taxon>Pterygota</taxon>
        <taxon>Neoptera</taxon>
        <taxon>Endopterygota</taxon>
        <taxon>Diptera</taxon>
        <taxon>Brachycera</taxon>
        <taxon>Stratiomyomorpha</taxon>
        <taxon>Stratiomyidae</taxon>
        <taxon>Hermetiinae</taxon>
        <taxon>Hermetia</taxon>
    </lineage>
</organism>
<accession>A0A7R8YNI2</accession>
<dbReference type="Gene3D" id="3.15.10.30">
    <property type="entry name" value="Haemolymph juvenile hormone binding protein"/>
    <property type="match status" value="1"/>
</dbReference>
<dbReference type="Pfam" id="PF16984">
    <property type="entry name" value="Grp7_allergen"/>
    <property type="match status" value="1"/>
</dbReference>
<protein>
    <recommendedName>
        <fullName evidence="4">Hemolymph juvenile hormone binding protein</fullName>
    </recommendedName>
</protein>
<dbReference type="InterPro" id="IPR020234">
    <property type="entry name" value="Mite_allergen_group-7"/>
</dbReference>